<evidence type="ECO:0000313" key="5">
    <source>
        <dbReference type="EMBL" id="QXH58209.1"/>
    </source>
</evidence>
<accession>A0ABX8NQD6</accession>
<comment type="subunit">
    <text evidence="2">Homodimer.</text>
</comment>
<evidence type="ECO:0000256" key="1">
    <source>
        <dbReference type="ARBA" id="ARBA00004895"/>
    </source>
</evidence>
<evidence type="ECO:0000256" key="2">
    <source>
        <dbReference type="ARBA" id="ARBA00011738"/>
    </source>
</evidence>
<name>A0ABX8NQD6_9PSED</name>
<gene>
    <name evidence="5" type="primary">sbnA</name>
    <name evidence="5" type="ORF">KSS90_08430</name>
</gene>
<proteinExistence type="predicted"/>
<reference evidence="5 6" key="1">
    <citation type="journal article" date="2021" name="Microorganisms">
        <title>The Ever-Expanding Pseudomonas Genus: Description of 43 New Species and Partition of the Pseudomonas putida Group.</title>
        <authorList>
            <person name="Girard L."/>
            <person name="Lood C."/>
            <person name="Hofte M."/>
            <person name="Vandamme P."/>
            <person name="Rokni-Zadeh H."/>
            <person name="van Noort V."/>
            <person name="Lavigne R."/>
            <person name="De Mot R."/>
        </authorList>
    </citation>
    <scope>NUCLEOTIDE SEQUENCE [LARGE SCALE GENOMIC DNA]</scope>
    <source>
        <strain evidence="5 6">COW77</strain>
    </source>
</reference>
<sequence length="340" mass="37074">MIYQHAYDIVLDEVFLELDELTPGSSFFLKIEGLNPAGSLKLKTAVNLINDAERRGVLEPGGHFIESSSGNLGIALAVVAASRGYHFTCVTDPNALRHSTDIIRALGAELVMVDWRDANGGFLASRIDYIRQRVEREPGLLWLNQYANPANPEAHTNHTARSLHRALGPLDYLFVPAGTTGTLMGCVAYFEQYSPQTRIIAVDALGSVTFGAPPGPRFIPGVGTSRRPEIFQPGSVWKEVLIAEEDAIRCCRWLARDHGLLAGGSTGSVIAAVQQLAPQLDSGSRIAALSPDIGERYIQTIFRDEWVAQHFDLGRIEAQARPAVQTPAIEETADAFVLHH</sequence>
<dbReference type="Proteomes" id="UP000824010">
    <property type="component" value="Chromosome"/>
</dbReference>
<evidence type="ECO:0000259" key="4">
    <source>
        <dbReference type="Pfam" id="PF00291"/>
    </source>
</evidence>
<dbReference type="InterPro" id="IPR050214">
    <property type="entry name" value="Cys_Synth/Cystath_Beta-Synth"/>
</dbReference>
<organism evidence="5 6">
    <name type="scientific">Pseudomonas maumuensis</name>
    <dbReference type="NCBI Taxonomy" id="2842354"/>
    <lineage>
        <taxon>Bacteria</taxon>
        <taxon>Pseudomonadati</taxon>
        <taxon>Pseudomonadota</taxon>
        <taxon>Gammaproteobacteria</taxon>
        <taxon>Pseudomonadales</taxon>
        <taxon>Pseudomonadaceae</taxon>
        <taxon>Pseudomonas</taxon>
    </lineage>
</organism>
<dbReference type="InterPro" id="IPR001926">
    <property type="entry name" value="TrpB-like_PALP"/>
</dbReference>
<keyword evidence="3" id="KW-0808">Transferase</keyword>
<dbReference type="InterPro" id="IPR023927">
    <property type="entry name" value="SbnA"/>
</dbReference>
<dbReference type="EMBL" id="CP077077">
    <property type="protein sequence ID" value="QXH58209.1"/>
    <property type="molecule type" value="Genomic_DNA"/>
</dbReference>
<dbReference type="RefSeq" id="WP_217868981.1">
    <property type="nucleotide sequence ID" value="NZ_CP077077.1"/>
</dbReference>
<dbReference type="NCBIfam" id="TIGR03945">
    <property type="entry name" value="PLP_SbnA_fam"/>
    <property type="match status" value="1"/>
</dbReference>
<protein>
    <submittedName>
        <fullName evidence="5">2,3-diaminopropionate biosynthesis protein SbnA</fullName>
    </submittedName>
</protein>
<comment type="pathway">
    <text evidence="1">Amino-acid biosynthesis; L-cysteine biosynthesis.</text>
</comment>
<dbReference type="Pfam" id="PF00291">
    <property type="entry name" value="PALP"/>
    <property type="match status" value="1"/>
</dbReference>
<keyword evidence="6" id="KW-1185">Reference proteome</keyword>
<evidence type="ECO:0000256" key="3">
    <source>
        <dbReference type="ARBA" id="ARBA00022679"/>
    </source>
</evidence>
<dbReference type="PANTHER" id="PTHR10314">
    <property type="entry name" value="CYSTATHIONINE BETA-SYNTHASE"/>
    <property type="match status" value="1"/>
</dbReference>
<dbReference type="CDD" id="cd01561">
    <property type="entry name" value="CBS_like"/>
    <property type="match status" value="1"/>
</dbReference>
<feature type="domain" description="Tryptophan synthase beta chain-like PALP" evidence="4">
    <location>
        <begin position="18"/>
        <end position="292"/>
    </location>
</feature>
<evidence type="ECO:0000313" key="6">
    <source>
        <dbReference type="Proteomes" id="UP000824010"/>
    </source>
</evidence>